<name>A0A381T8W1_9ZZZZ</name>
<accession>A0A381T8W1</accession>
<dbReference type="EMBL" id="UINC01004207">
    <property type="protein sequence ID" value="SVA12605.1"/>
    <property type="molecule type" value="Genomic_DNA"/>
</dbReference>
<organism evidence="1">
    <name type="scientific">marine metagenome</name>
    <dbReference type="NCBI Taxonomy" id="408172"/>
    <lineage>
        <taxon>unclassified sequences</taxon>
        <taxon>metagenomes</taxon>
        <taxon>ecological metagenomes</taxon>
    </lineage>
</organism>
<sequence>MDEEIVEGDSEQRNERHPLQDHFLGWQCRVREYAMRNDEGRPTPGMCPTVFLESGEQVASALTLLLVPAQPQESIQQFRFMSQKTYDPQERYKKAMQLLSSAFYQHIEDFSGLLTGLFPNDSNIAKRLKKEERCVLKFNYQQQSFSIPCCVGELSKDKQDYEFTYWHNLLFNPYLSPEVKVLGFEPDWSEACADPSQF</sequence>
<proteinExistence type="predicted"/>
<evidence type="ECO:0000313" key="1">
    <source>
        <dbReference type="EMBL" id="SVA12605.1"/>
    </source>
</evidence>
<dbReference type="AlphaFoldDB" id="A0A381T8W1"/>
<protein>
    <submittedName>
        <fullName evidence="1">Uncharacterized protein</fullName>
    </submittedName>
</protein>
<reference evidence="1" key="1">
    <citation type="submission" date="2018-05" db="EMBL/GenBank/DDBJ databases">
        <authorList>
            <person name="Lanie J.A."/>
            <person name="Ng W.-L."/>
            <person name="Kazmierczak K.M."/>
            <person name="Andrzejewski T.M."/>
            <person name="Davidsen T.M."/>
            <person name="Wayne K.J."/>
            <person name="Tettelin H."/>
            <person name="Glass J.I."/>
            <person name="Rusch D."/>
            <person name="Podicherti R."/>
            <person name="Tsui H.-C.T."/>
            <person name="Winkler M.E."/>
        </authorList>
    </citation>
    <scope>NUCLEOTIDE SEQUENCE</scope>
</reference>
<gene>
    <name evidence="1" type="ORF">METZ01_LOCUS65459</name>
</gene>